<reference evidence="1" key="1">
    <citation type="submission" date="2023-07" db="EMBL/GenBank/DDBJ databases">
        <title>Genomic Encyclopedia of Type Strains, Phase IV (KMG-IV): sequencing the most valuable type-strain genomes for metagenomic binning, comparative biology and taxonomic classification.</title>
        <authorList>
            <person name="Goeker M."/>
        </authorList>
    </citation>
    <scope>NUCLEOTIDE SEQUENCE</scope>
    <source>
        <strain evidence="1">DSM 24202</strain>
    </source>
</reference>
<gene>
    <name evidence="1" type="ORF">J3R75_000085</name>
</gene>
<sequence>MEKQRQHRANRKTEAMIQIADDWHFANEAALAKEAAEHPEALFESLRCVIGKMLFHTGPAVDKEVVLRGYIIADYHRFSYSENTPNCLGVRRPEEFQLATTEPRNWLPFQAL</sequence>
<dbReference type="AlphaFoldDB" id="A0AAE3VCW0"/>
<protein>
    <submittedName>
        <fullName evidence="1">Uncharacterized protein</fullName>
    </submittedName>
</protein>
<name>A0AAE3VCW0_9BACT</name>
<organism evidence="1 2">
    <name type="scientific">Oligosphaera ethanolica</name>
    <dbReference type="NCBI Taxonomy" id="760260"/>
    <lineage>
        <taxon>Bacteria</taxon>
        <taxon>Pseudomonadati</taxon>
        <taxon>Lentisphaerota</taxon>
        <taxon>Oligosphaeria</taxon>
        <taxon>Oligosphaerales</taxon>
        <taxon>Oligosphaeraceae</taxon>
        <taxon>Oligosphaera</taxon>
    </lineage>
</organism>
<dbReference type="EMBL" id="JAUSVL010000001">
    <property type="protein sequence ID" value="MDQ0287978.1"/>
    <property type="molecule type" value="Genomic_DNA"/>
</dbReference>
<dbReference type="Proteomes" id="UP001238163">
    <property type="component" value="Unassembled WGS sequence"/>
</dbReference>
<evidence type="ECO:0000313" key="1">
    <source>
        <dbReference type="EMBL" id="MDQ0287978.1"/>
    </source>
</evidence>
<accession>A0AAE3VCW0</accession>
<evidence type="ECO:0000313" key="2">
    <source>
        <dbReference type="Proteomes" id="UP001238163"/>
    </source>
</evidence>
<keyword evidence="2" id="KW-1185">Reference proteome</keyword>
<dbReference type="RefSeq" id="WP_307259141.1">
    <property type="nucleotide sequence ID" value="NZ_JAUSVL010000001.1"/>
</dbReference>
<proteinExistence type="predicted"/>
<comment type="caution">
    <text evidence="1">The sequence shown here is derived from an EMBL/GenBank/DDBJ whole genome shotgun (WGS) entry which is preliminary data.</text>
</comment>